<feature type="domain" description="C2H2-type" evidence="9">
    <location>
        <begin position="529"/>
        <end position="556"/>
    </location>
</feature>
<dbReference type="Gene3D" id="3.30.160.60">
    <property type="entry name" value="Classic Zinc Finger"/>
    <property type="match status" value="5"/>
</dbReference>
<feature type="domain" description="C2H2-type" evidence="9">
    <location>
        <begin position="437"/>
        <end position="464"/>
    </location>
</feature>
<feature type="domain" description="C2H2-type" evidence="9">
    <location>
        <begin position="239"/>
        <end position="267"/>
    </location>
</feature>
<evidence type="ECO:0000256" key="7">
    <source>
        <dbReference type="ARBA" id="ARBA00023242"/>
    </source>
</evidence>
<dbReference type="Proteomes" id="UP001497472">
    <property type="component" value="Unassembled WGS sequence"/>
</dbReference>
<gene>
    <name evidence="10" type="ORF">LNINA_LOCUS12205</name>
</gene>
<evidence type="ECO:0000256" key="2">
    <source>
        <dbReference type="ARBA" id="ARBA00022723"/>
    </source>
</evidence>
<evidence type="ECO:0000256" key="4">
    <source>
        <dbReference type="ARBA" id="ARBA00022771"/>
    </source>
</evidence>
<protein>
    <recommendedName>
        <fullName evidence="9">C2H2-type domain-containing protein</fullName>
    </recommendedName>
</protein>
<feature type="domain" description="C2H2-type" evidence="9">
    <location>
        <begin position="587"/>
        <end position="614"/>
    </location>
</feature>
<dbReference type="AlphaFoldDB" id="A0AAV1JXR5"/>
<feature type="domain" description="C2H2-type" evidence="9">
    <location>
        <begin position="558"/>
        <end position="586"/>
    </location>
</feature>
<feature type="domain" description="C2H2-type" evidence="9">
    <location>
        <begin position="500"/>
        <end position="523"/>
    </location>
</feature>
<dbReference type="GO" id="GO:0000978">
    <property type="term" value="F:RNA polymerase II cis-regulatory region sequence-specific DNA binding"/>
    <property type="evidence" value="ECO:0007669"/>
    <property type="project" value="TreeGrafter"/>
</dbReference>
<proteinExistence type="predicted"/>
<keyword evidence="7" id="KW-0539">Nucleus</keyword>
<evidence type="ECO:0000313" key="11">
    <source>
        <dbReference type="Proteomes" id="UP001497472"/>
    </source>
</evidence>
<dbReference type="InterPro" id="IPR013087">
    <property type="entry name" value="Znf_C2H2_type"/>
</dbReference>
<reference evidence="10 11" key="1">
    <citation type="submission" date="2023-11" db="EMBL/GenBank/DDBJ databases">
        <authorList>
            <person name="Okamura Y."/>
        </authorList>
    </citation>
    <scope>NUCLEOTIDE SEQUENCE [LARGE SCALE GENOMIC DNA]</scope>
</reference>
<dbReference type="PANTHER" id="PTHR24404:SF114">
    <property type="entry name" value="KLUMPFUSS, ISOFORM B-RELATED"/>
    <property type="match status" value="1"/>
</dbReference>
<name>A0AAV1JXR5_9NEOP</name>
<dbReference type="GO" id="GO:0003700">
    <property type="term" value="F:DNA-binding transcription factor activity"/>
    <property type="evidence" value="ECO:0007669"/>
    <property type="project" value="TreeGrafter"/>
</dbReference>
<feature type="domain" description="C2H2-type" evidence="9">
    <location>
        <begin position="294"/>
        <end position="317"/>
    </location>
</feature>
<dbReference type="InterPro" id="IPR036236">
    <property type="entry name" value="Znf_C2H2_sf"/>
</dbReference>
<keyword evidence="4 8" id="KW-0863">Zinc-finger</keyword>
<evidence type="ECO:0000256" key="3">
    <source>
        <dbReference type="ARBA" id="ARBA00022737"/>
    </source>
</evidence>
<sequence>MDPLHEPVCHACLNSERKVSNLHDSSLKECFTQILKKTTLKDLNQAIQLCFECTAILVKVKQFQDKVIVSTEKLLNHCLSKNLIKPKTSLQRIHLYNISLSDHKEIEFYEVINTKPLIVLCEYNDTDYEDSLDNGLKREIDENNVSTEEKYDLQINGSDNEKQDLSKSDIDLSKKELNLRENYVTLSKSHLKLGTSDRNVTKSDSNRPEIYTEFELSKEEIKDERQQHILSDEYVNAMFKCDLCATTYTNTEDLDEHITKKHDVKSRYICPICKCGFNSTISFKYHINRHKIRYECNICCTRFIYKREVIKHHNMVHYLGDEISNENEESQNVQDAQTSEKQNVFVCDTCTKVFRWKPSLKKHLERHSIESGQKRKPFCEPCNLYFSATANLRRHVRTSSKHQIQLKLRKLKDTNEEDKSVAIKQICSSVNSSRQTFCCPQCDKKFQWYGNLMRHMRGHKAKESGELVCVPCNQSFSSIATYQQHMAISKKHVSENDCKYMCSDCGKRFADKSRLKDHINWDHLKNYVYTCTVCQKSFKTRNTLYVHKQVHQKDTIEHLCDHCGKHFPSRSKLRTHIRMAHSAVASYKCSSCGANFAWPSCLSRHMRRRHKKHP</sequence>
<keyword evidence="11" id="KW-1185">Reference proteome</keyword>
<dbReference type="PANTHER" id="PTHR24404">
    <property type="entry name" value="ZINC FINGER PROTEIN"/>
    <property type="match status" value="1"/>
</dbReference>
<keyword evidence="6" id="KW-0238">DNA-binding</keyword>
<organism evidence="10 11">
    <name type="scientific">Leptosia nina</name>
    <dbReference type="NCBI Taxonomy" id="320188"/>
    <lineage>
        <taxon>Eukaryota</taxon>
        <taxon>Metazoa</taxon>
        <taxon>Ecdysozoa</taxon>
        <taxon>Arthropoda</taxon>
        <taxon>Hexapoda</taxon>
        <taxon>Insecta</taxon>
        <taxon>Pterygota</taxon>
        <taxon>Neoptera</taxon>
        <taxon>Endopterygota</taxon>
        <taxon>Lepidoptera</taxon>
        <taxon>Glossata</taxon>
        <taxon>Ditrysia</taxon>
        <taxon>Papilionoidea</taxon>
        <taxon>Pieridae</taxon>
        <taxon>Pierinae</taxon>
        <taxon>Leptosia</taxon>
    </lineage>
</organism>
<evidence type="ECO:0000256" key="6">
    <source>
        <dbReference type="ARBA" id="ARBA00023125"/>
    </source>
</evidence>
<keyword evidence="5" id="KW-0862">Zinc</keyword>
<dbReference type="GO" id="GO:0005634">
    <property type="term" value="C:nucleus"/>
    <property type="evidence" value="ECO:0007669"/>
    <property type="project" value="UniProtKB-SubCell"/>
</dbReference>
<dbReference type="PROSITE" id="PS50157">
    <property type="entry name" value="ZINC_FINGER_C2H2_2"/>
    <property type="match status" value="9"/>
</dbReference>
<dbReference type="Pfam" id="PF12874">
    <property type="entry name" value="zf-met"/>
    <property type="match status" value="1"/>
</dbReference>
<evidence type="ECO:0000259" key="9">
    <source>
        <dbReference type="PROSITE" id="PS50157"/>
    </source>
</evidence>
<dbReference type="Pfam" id="PF00096">
    <property type="entry name" value="zf-C2H2"/>
    <property type="match status" value="3"/>
</dbReference>
<comment type="subcellular location">
    <subcellularLocation>
        <location evidence="1">Nucleus</location>
    </subcellularLocation>
</comment>
<evidence type="ECO:0000256" key="5">
    <source>
        <dbReference type="ARBA" id="ARBA00022833"/>
    </source>
</evidence>
<evidence type="ECO:0000256" key="8">
    <source>
        <dbReference type="PROSITE-ProRule" id="PRU00042"/>
    </source>
</evidence>
<evidence type="ECO:0000313" key="10">
    <source>
        <dbReference type="EMBL" id="CAK1553191.1"/>
    </source>
</evidence>
<dbReference type="GO" id="GO:0006357">
    <property type="term" value="P:regulation of transcription by RNA polymerase II"/>
    <property type="evidence" value="ECO:0007669"/>
    <property type="project" value="TreeGrafter"/>
</dbReference>
<accession>A0AAV1JXR5</accession>
<feature type="domain" description="C2H2-type" evidence="9">
    <location>
        <begin position="345"/>
        <end position="372"/>
    </location>
</feature>
<dbReference type="InterPro" id="IPR012934">
    <property type="entry name" value="Znf_AD"/>
</dbReference>
<evidence type="ECO:0000256" key="1">
    <source>
        <dbReference type="ARBA" id="ARBA00004123"/>
    </source>
</evidence>
<dbReference type="EMBL" id="CAVLEF010000215">
    <property type="protein sequence ID" value="CAK1553191.1"/>
    <property type="molecule type" value="Genomic_DNA"/>
</dbReference>
<dbReference type="SMART" id="SM00355">
    <property type="entry name" value="ZnF_C2H2"/>
    <property type="match status" value="11"/>
</dbReference>
<dbReference type="GO" id="GO:0008270">
    <property type="term" value="F:zinc ion binding"/>
    <property type="evidence" value="ECO:0007669"/>
    <property type="project" value="UniProtKB-KW"/>
</dbReference>
<dbReference type="PROSITE" id="PS00028">
    <property type="entry name" value="ZINC_FINGER_C2H2_1"/>
    <property type="match status" value="9"/>
</dbReference>
<dbReference type="InterPro" id="IPR050589">
    <property type="entry name" value="Ikaros_C2H2-ZF"/>
</dbReference>
<comment type="caution">
    <text evidence="10">The sequence shown here is derived from an EMBL/GenBank/DDBJ whole genome shotgun (WGS) entry which is preliminary data.</text>
</comment>
<keyword evidence="3" id="KW-0677">Repeat</keyword>
<keyword evidence="2" id="KW-0479">Metal-binding</keyword>
<feature type="domain" description="C2H2-type" evidence="9">
    <location>
        <begin position="467"/>
        <end position="497"/>
    </location>
</feature>
<dbReference type="SUPFAM" id="SSF57667">
    <property type="entry name" value="beta-beta-alpha zinc fingers"/>
    <property type="match status" value="4"/>
</dbReference>
<dbReference type="SMART" id="SM00868">
    <property type="entry name" value="zf-AD"/>
    <property type="match status" value="3"/>
</dbReference>